<proteinExistence type="predicted"/>
<dbReference type="EMBL" id="BMAW01029693">
    <property type="protein sequence ID" value="GFU13243.1"/>
    <property type="molecule type" value="Genomic_DNA"/>
</dbReference>
<keyword evidence="3" id="KW-1185">Reference proteome</keyword>
<reference evidence="2" key="1">
    <citation type="submission" date="2020-08" db="EMBL/GenBank/DDBJ databases">
        <title>Multicomponent nature underlies the extraordinary mechanical properties of spider dragline silk.</title>
        <authorList>
            <person name="Kono N."/>
            <person name="Nakamura H."/>
            <person name="Mori M."/>
            <person name="Yoshida Y."/>
            <person name="Ohtoshi R."/>
            <person name="Malay A.D."/>
            <person name="Moran D.A.P."/>
            <person name="Tomita M."/>
            <person name="Numata K."/>
            <person name="Arakawa K."/>
        </authorList>
    </citation>
    <scope>NUCLEOTIDE SEQUENCE</scope>
</reference>
<evidence type="ECO:0000256" key="1">
    <source>
        <dbReference type="SAM" id="MobiDB-lite"/>
    </source>
</evidence>
<dbReference type="AlphaFoldDB" id="A0A8X6QH59"/>
<protein>
    <submittedName>
        <fullName evidence="2">Uncharacterized protein</fullName>
    </submittedName>
</protein>
<gene>
    <name evidence="2" type="ORF">NPIL_510361</name>
</gene>
<sequence length="146" mass="16410">MTFSNGLRNAEKRGTFGINALKRRLFFTTERIGRQHYPFSSGGAPPLSKLACFSFQCKKKKSSLVSLFLSGRVVSLPSSRDRCGRHAQPERVRKDIPPGRSDDDHAPAVTWHLPPSQPLGVKKNDPYTLRLLSDARKDRFPKEAFA</sequence>
<accession>A0A8X6QH59</accession>
<dbReference type="Proteomes" id="UP000887013">
    <property type="component" value="Unassembled WGS sequence"/>
</dbReference>
<feature type="region of interest" description="Disordered" evidence="1">
    <location>
        <begin position="79"/>
        <end position="124"/>
    </location>
</feature>
<evidence type="ECO:0000313" key="3">
    <source>
        <dbReference type="Proteomes" id="UP000887013"/>
    </source>
</evidence>
<evidence type="ECO:0000313" key="2">
    <source>
        <dbReference type="EMBL" id="GFU13243.1"/>
    </source>
</evidence>
<name>A0A8X6QH59_NEPPI</name>
<comment type="caution">
    <text evidence="2">The sequence shown here is derived from an EMBL/GenBank/DDBJ whole genome shotgun (WGS) entry which is preliminary data.</text>
</comment>
<organism evidence="2 3">
    <name type="scientific">Nephila pilipes</name>
    <name type="common">Giant wood spider</name>
    <name type="synonym">Nephila maculata</name>
    <dbReference type="NCBI Taxonomy" id="299642"/>
    <lineage>
        <taxon>Eukaryota</taxon>
        <taxon>Metazoa</taxon>
        <taxon>Ecdysozoa</taxon>
        <taxon>Arthropoda</taxon>
        <taxon>Chelicerata</taxon>
        <taxon>Arachnida</taxon>
        <taxon>Araneae</taxon>
        <taxon>Araneomorphae</taxon>
        <taxon>Entelegynae</taxon>
        <taxon>Araneoidea</taxon>
        <taxon>Nephilidae</taxon>
        <taxon>Nephila</taxon>
    </lineage>
</organism>
<feature type="compositionally biased region" description="Basic and acidic residues" evidence="1">
    <location>
        <begin position="79"/>
        <end position="106"/>
    </location>
</feature>